<dbReference type="Gene3D" id="3.40.50.720">
    <property type="entry name" value="NAD(P)-binding Rossmann-like Domain"/>
    <property type="match status" value="1"/>
</dbReference>
<name>A0A9W9KMT0_9EURO</name>
<organism evidence="1 2">
    <name type="scientific">Penicillium argentinense</name>
    <dbReference type="NCBI Taxonomy" id="1131581"/>
    <lineage>
        <taxon>Eukaryota</taxon>
        <taxon>Fungi</taxon>
        <taxon>Dikarya</taxon>
        <taxon>Ascomycota</taxon>
        <taxon>Pezizomycotina</taxon>
        <taxon>Eurotiomycetes</taxon>
        <taxon>Eurotiomycetidae</taxon>
        <taxon>Eurotiales</taxon>
        <taxon>Aspergillaceae</taxon>
        <taxon>Penicillium</taxon>
    </lineage>
</organism>
<dbReference type="AlphaFoldDB" id="A0A9W9KMT0"/>
<dbReference type="OrthoDB" id="9997102at2759"/>
<dbReference type="Proteomes" id="UP001149074">
    <property type="component" value="Unassembled WGS sequence"/>
</dbReference>
<evidence type="ECO:0000313" key="1">
    <source>
        <dbReference type="EMBL" id="KAJ5111271.1"/>
    </source>
</evidence>
<dbReference type="GeneID" id="81353279"/>
<evidence type="ECO:0000313" key="2">
    <source>
        <dbReference type="Proteomes" id="UP001149074"/>
    </source>
</evidence>
<protein>
    <recommendedName>
        <fullName evidence="3">NmrA-like domain-containing protein</fullName>
    </recommendedName>
</protein>
<accession>A0A9W9KMT0</accession>
<evidence type="ECO:0008006" key="3">
    <source>
        <dbReference type="Google" id="ProtNLM"/>
    </source>
</evidence>
<reference evidence="1" key="2">
    <citation type="journal article" date="2023" name="IMA Fungus">
        <title>Comparative genomic study of the Penicillium genus elucidates a diverse pangenome and 15 lateral gene transfer events.</title>
        <authorList>
            <person name="Petersen C."/>
            <person name="Sorensen T."/>
            <person name="Nielsen M.R."/>
            <person name="Sondergaard T.E."/>
            <person name="Sorensen J.L."/>
            <person name="Fitzpatrick D.A."/>
            <person name="Frisvad J.C."/>
            <person name="Nielsen K.L."/>
        </authorList>
    </citation>
    <scope>NUCLEOTIDE SEQUENCE</scope>
    <source>
        <strain evidence="1">IBT 30761</strain>
    </source>
</reference>
<comment type="caution">
    <text evidence="1">The sequence shown here is derived from an EMBL/GenBank/DDBJ whole genome shotgun (WGS) entry which is preliminary data.</text>
</comment>
<dbReference type="Gene3D" id="3.90.25.10">
    <property type="entry name" value="UDP-galactose 4-epimerase, domain 1"/>
    <property type="match status" value="1"/>
</dbReference>
<gene>
    <name evidence="1" type="ORF">N7532_001806</name>
</gene>
<sequence length="130" mass="14384">MDYPKAGGILTPDFFGEGVATYFKMALKGKPLQLGATSDIVGDDGFLNPEHYQDKAISLAGDELTFDQMAQVFSRQMGQTLPPTFPICSLFMASLKDMGYMLKWFPDEGYGADIQSLRGIHPEIKTRHLS</sequence>
<dbReference type="SUPFAM" id="SSF51735">
    <property type="entry name" value="NAD(P)-binding Rossmann-fold domains"/>
    <property type="match status" value="1"/>
</dbReference>
<proteinExistence type="predicted"/>
<keyword evidence="2" id="KW-1185">Reference proteome</keyword>
<dbReference type="RefSeq" id="XP_056479341.1">
    <property type="nucleotide sequence ID" value="XM_056614300.1"/>
</dbReference>
<reference evidence="1" key="1">
    <citation type="submission" date="2022-11" db="EMBL/GenBank/DDBJ databases">
        <authorList>
            <person name="Petersen C."/>
        </authorList>
    </citation>
    <scope>NUCLEOTIDE SEQUENCE</scope>
    <source>
        <strain evidence="1">IBT 30761</strain>
    </source>
</reference>
<dbReference type="EMBL" id="JAPQKI010000002">
    <property type="protein sequence ID" value="KAJ5111271.1"/>
    <property type="molecule type" value="Genomic_DNA"/>
</dbReference>
<dbReference type="InterPro" id="IPR036291">
    <property type="entry name" value="NAD(P)-bd_dom_sf"/>
</dbReference>